<sequence length="55" mass="6135">KAIKTTSARQLRLEGKLTSKDLDLEGKLTRGIDKLDSILMKAEQAESASLHKIRK</sequence>
<dbReference type="AlphaFoldDB" id="A0AAD7Z853"/>
<proteinExistence type="predicted"/>
<reference evidence="1" key="2">
    <citation type="submission" date="2023-05" db="EMBL/GenBank/DDBJ databases">
        <authorList>
            <person name="Fouks B."/>
        </authorList>
    </citation>
    <scope>NUCLEOTIDE SEQUENCE</scope>
    <source>
        <strain evidence="1">Stay&amp;Tobe</strain>
        <tissue evidence="1">Testes</tissue>
    </source>
</reference>
<reference evidence="1" key="1">
    <citation type="journal article" date="2023" name="IScience">
        <title>Live-bearing cockroach genome reveals convergent evolutionary mechanisms linked to viviparity in insects and beyond.</title>
        <authorList>
            <person name="Fouks B."/>
            <person name="Harrison M.C."/>
            <person name="Mikhailova A.A."/>
            <person name="Marchal E."/>
            <person name="English S."/>
            <person name="Carruthers M."/>
            <person name="Jennings E.C."/>
            <person name="Chiamaka E.L."/>
            <person name="Frigard R.A."/>
            <person name="Pippel M."/>
            <person name="Attardo G.M."/>
            <person name="Benoit J.B."/>
            <person name="Bornberg-Bauer E."/>
            <person name="Tobe S.S."/>
        </authorList>
    </citation>
    <scope>NUCLEOTIDE SEQUENCE</scope>
    <source>
        <strain evidence="1">Stay&amp;Tobe</strain>
    </source>
</reference>
<gene>
    <name evidence="1" type="ORF">L9F63_025805</name>
</gene>
<accession>A0AAD7Z853</accession>
<evidence type="ECO:0000313" key="2">
    <source>
        <dbReference type="Proteomes" id="UP001233999"/>
    </source>
</evidence>
<keyword evidence="2" id="KW-1185">Reference proteome</keyword>
<organism evidence="1 2">
    <name type="scientific">Diploptera punctata</name>
    <name type="common">Pacific beetle cockroach</name>
    <dbReference type="NCBI Taxonomy" id="6984"/>
    <lineage>
        <taxon>Eukaryota</taxon>
        <taxon>Metazoa</taxon>
        <taxon>Ecdysozoa</taxon>
        <taxon>Arthropoda</taxon>
        <taxon>Hexapoda</taxon>
        <taxon>Insecta</taxon>
        <taxon>Pterygota</taxon>
        <taxon>Neoptera</taxon>
        <taxon>Polyneoptera</taxon>
        <taxon>Dictyoptera</taxon>
        <taxon>Blattodea</taxon>
        <taxon>Blaberoidea</taxon>
        <taxon>Blaberidae</taxon>
        <taxon>Diplopterinae</taxon>
        <taxon>Diploptera</taxon>
    </lineage>
</organism>
<feature type="non-terminal residue" evidence="1">
    <location>
        <position position="1"/>
    </location>
</feature>
<protein>
    <submittedName>
        <fullName evidence="1">Uncharacterized protein</fullName>
    </submittedName>
</protein>
<comment type="caution">
    <text evidence="1">The sequence shown here is derived from an EMBL/GenBank/DDBJ whole genome shotgun (WGS) entry which is preliminary data.</text>
</comment>
<dbReference type="EMBL" id="JASPKZ010010088">
    <property type="protein sequence ID" value="KAJ9575243.1"/>
    <property type="molecule type" value="Genomic_DNA"/>
</dbReference>
<evidence type="ECO:0000313" key="1">
    <source>
        <dbReference type="EMBL" id="KAJ9575243.1"/>
    </source>
</evidence>
<dbReference type="Proteomes" id="UP001233999">
    <property type="component" value="Unassembled WGS sequence"/>
</dbReference>
<name>A0AAD7Z853_DIPPU</name>